<sequence length="205" mass="23290">MTGPPQDIYKIVIIGDSCVGKTSLAIRICRNVFNAHYKATYGFDLFSVEMDVGDRKVAFNIVDTAGQERHLSVAPNFYRGSDAVLLCFDVTNDKTFDRIDWWKNNFITLANPQSPENFPFFLVGTKIDLENRTVDMDKCKQWCELNNDAPFFATSSKSDIGVKELFRSVAEHISKNRPHESNRSHLKIPDIFKSEPDIRPKSGCC</sequence>
<dbReference type="InterPro" id="IPR001806">
    <property type="entry name" value="Small_GTPase"/>
</dbReference>
<dbReference type="Gene3D" id="3.40.50.300">
    <property type="entry name" value="P-loop containing nucleotide triphosphate hydrolases"/>
    <property type="match status" value="1"/>
</dbReference>
<dbReference type="GO" id="GO:0005770">
    <property type="term" value="C:late endosome"/>
    <property type="evidence" value="ECO:0007669"/>
    <property type="project" value="TreeGrafter"/>
</dbReference>
<dbReference type="GO" id="GO:0045335">
    <property type="term" value="C:phagocytic vesicle"/>
    <property type="evidence" value="ECO:0007669"/>
    <property type="project" value="TreeGrafter"/>
</dbReference>
<dbReference type="OMA" id="FSHINSW"/>
<dbReference type="Pfam" id="PF00071">
    <property type="entry name" value="Ras"/>
    <property type="match status" value="1"/>
</dbReference>
<dbReference type="PROSITE" id="PS51420">
    <property type="entry name" value="RHO"/>
    <property type="match status" value="1"/>
</dbReference>
<keyword evidence="5" id="KW-1185">Reference proteome</keyword>
<dbReference type="OrthoDB" id="1436450at2759"/>
<comment type="caution">
    <text evidence="4">The sequence shown here is derived from an EMBL/GenBank/DDBJ whole genome shotgun (WGS) entry which is preliminary data.</text>
</comment>
<accession>A0A0C2JYS7</accession>
<dbReference type="InterPro" id="IPR027417">
    <property type="entry name" value="P-loop_NTPase"/>
</dbReference>
<dbReference type="SMART" id="SM00175">
    <property type="entry name" value="RAB"/>
    <property type="match status" value="1"/>
</dbReference>
<gene>
    <name evidence="4" type="ORF">RF11_12571</name>
</gene>
<keyword evidence="2" id="KW-0547">Nucleotide-binding</keyword>
<dbReference type="InterPro" id="IPR005225">
    <property type="entry name" value="Small_GTP-bd"/>
</dbReference>
<dbReference type="PANTHER" id="PTHR47981">
    <property type="entry name" value="RAB FAMILY"/>
    <property type="match status" value="1"/>
</dbReference>
<evidence type="ECO:0000313" key="5">
    <source>
        <dbReference type="Proteomes" id="UP000031668"/>
    </source>
</evidence>
<dbReference type="SMART" id="SM00174">
    <property type="entry name" value="RHO"/>
    <property type="match status" value="1"/>
</dbReference>
<evidence type="ECO:0000256" key="1">
    <source>
        <dbReference type="ARBA" id="ARBA00006270"/>
    </source>
</evidence>
<evidence type="ECO:0000256" key="3">
    <source>
        <dbReference type="ARBA" id="ARBA00023134"/>
    </source>
</evidence>
<dbReference type="FunFam" id="3.40.50.300:FF:001329">
    <property type="entry name" value="Small GTP-binding protein, putative"/>
    <property type="match status" value="1"/>
</dbReference>
<dbReference type="SMART" id="SM00176">
    <property type="entry name" value="RAN"/>
    <property type="match status" value="1"/>
</dbReference>
<proteinExistence type="inferred from homology"/>
<dbReference type="SMART" id="SM00173">
    <property type="entry name" value="RAS"/>
    <property type="match status" value="1"/>
</dbReference>
<reference evidence="4 5" key="1">
    <citation type="journal article" date="2014" name="Genome Biol. Evol.">
        <title>The genome of the myxosporean Thelohanellus kitauei shows adaptations to nutrient acquisition within its fish host.</title>
        <authorList>
            <person name="Yang Y."/>
            <person name="Xiong J."/>
            <person name="Zhou Z."/>
            <person name="Huo F."/>
            <person name="Miao W."/>
            <person name="Ran C."/>
            <person name="Liu Y."/>
            <person name="Zhang J."/>
            <person name="Feng J."/>
            <person name="Wang M."/>
            <person name="Wang M."/>
            <person name="Wang L."/>
            <person name="Yao B."/>
        </authorList>
    </citation>
    <scope>NUCLEOTIDE SEQUENCE [LARGE SCALE GENOMIC DNA]</scope>
    <source>
        <strain evidence="4">Wuqing</strain>
    </source>
</reference>
<dbReference type="PANTHER" id="PTHR47981:SF20">
    <property type="entry name" value="RAS-RELATED PROTEIN RAB-7A"/>
    <property type="match status" value="1"/>
</dbReference>
<dbReference type="GO" id="GO:0005525">
    <property type="term" value="F:GTP binding"/>
    <property type="evidence" value="ECO:0007669"/>
    <property type="project" value="UniProtKB-KW"/>
</dbReference>
<protein>
    <submittedName>
        <fullName evidence="4">GTP-binding protein yptV5</fullName>
    </submittedName>
</protein>
<dbReference type="Proteomes" id="UP000031668">
    <property type="component" value="Unassembled WGS sequence"/>
</dbReference>
<dbReference type="AlphaFoldDB" id="A0A0C2JYS7"/>
<dbReference type="PROSITE" id="PS51421">
    <property type="entry name" value="RAS"/>
    <property type="match status" value="1"/>
</dbReference>
<dbReference type="SUPFAM" id="SSF52540">
    <property type="entry name" value="P-loop containing nucleoside triphosphate hydrolases"/>
    <property type="match status" value="1"/>
</dbReference>
<organism evidence="4 5">
    <name type="scientific">Thelohanellus kitauei</name>
    <name type="common">Myxosporean</name>
    <dbReference type="NCBI Taxonomy" id="669202"/>
    <lineage>
        <taxon>Eukaryota</taxon>
        <taxon>Metazoa</taxon>
        <taxon>Cnidaria</taxon>
        <taxon>Myxozoa</taxon>
        <taxon>Myxosporea</taxon>
        <taxon>Bivalvulida</taxon>
        <taxon>Platysporina</taxon>
        <taxon>Myxobolidae</taxon>
        <taxon>Thelohanellus</taxon>
    </lineage>
</organism>
<dbReference type="NCBIfam" id="TIGR00231">
    <property type="entry name" value="small_GTP"/>
    <property type="match status" value="1"/>
</dbReference>
<evidence type="ECO:0000256" key="2">
    <source>
        <dbReference type="ARBA" id="ARBA00022741"/>
    </source>
</evidence>
<dbReference type="PRINTS" id="PR00449">
    <property type="entry name" value="RASTRNSFRMNG"/>
</dbReference>
<dbReference type="GO" id="GO:0003924">
    <property type="term" value="F:GTPase activity"/>
    <property type="evidence" value="ECO:0007669"/>
    <property type="project" value="InterPro"/>
</dbReference>
<dbReference type="GO" id="GO:0005764">
    <property type="term" value="C:lysosome"/>
    <property type="evidence" value="ECO:0007669"/>
    <property type="project" value="TreeGrafter"/>
</dbReference>
<dbReference type="EMBL" id="JWZT01000301">
    <property type="protein sequence ID" value="KII74718.1"/>
    <property type="molecule type" value="Genomic_DNA"/>
</dbReference>
<evidence type="ECO:0000313" key="4">
    <source>
        <dbReference type="EMBL" id="KII74718.1"/>
    </source>
</evidence>
<name>A0A0C2JYS7_THEKT</name>
<comment type="similarity">
    <text evidence="1">Belongs to the small GTPase superfamily. Rab family.</text>
</comment>
<dbReference type="PROSITE" id="PS51419">
    <property type="entry name" value="RAB"/>
    <property type="match status" value="1"/>
</dbReference>
<dbReference type="GO" id="GO:0090385">
    <property type="term" value="P:phagosome-lysosome fusion"/>
    <property type="evidence" value="ECO:0007669"/>
    <property type="project" value="TreeGrafter"/>
</dbReference>
<keyword evidence="3" id="KW-0342">GTP-binding</keyword>